<dbReference type="InterPro" id="IPR027417">
    <property type="entry name" value="P-loop_NTPase"/>
</dbReference>
<dbReference type="InterPro" id="IPR001270">
    <property type="entry name" value="ClpA/B"/>
</dbReference>
<dbReference type="Pfam" id="PF00004">
    <property type="entry name" value="AAA"/>
    <property type="match status" value="1"/>
</dbReference>
<dbReference type="FunFam" id="3.40.50.300:FF:000025">
    <property type="entry name" value="ATP-dependent Clp protease subunit"/>
    <property type="match status" value="1"/>
</dbReference>
<evidence type="ECO:0000256" key="3">
    <source>
        <dbReference type="ARBA" id="ARBA00022840"/>
    </source>
</evidence>
<dbReference type="Proteomes" id="UP000178849">
    <property type="component" value="Unassembled WGS sequence"/>
</dbReference>
<evidence type="ECO:0000313" key="8">
    <source>
        <dbReference type="EMBL" id="OGY88747.1"/>
    </source>
</evidence>
<dbReference type="InterPro" id="IPR041546">
    <property type="entry name" value="ClpA/ClpB_AAA_lid"/>
</dbReference>
<keyword evidence="1" id="KW-0677">Repeat</keyword>
<feature type="domain" description="AAA+ ATPase" evidence="6">
    <location>
        <begin position="333"/>
        <end position="477"/>
    </location>
</feature>
<reference evidence="8 9" key="1">
    <citation type="journal article" date="2016" name="Nat. Commun.">
        <title>Thousands of microbial genomes shed light on interconnected biogeochemical processes in an aquifer system.</title>
        <authorList>
            <person name="Anantharaman K."/>
            <person name="Brown C.T."/>
            <person name="Hug L.A."/>
            <person name="Sharon I."/>
            <person name="Castelle C.J."/>
            <person name="Probst A.J."/>
            <person name="Thomas B.C."/>
            <person name="Singh A."/>
            <person name="Wilkins M.J."/>
            <person name="Karaoz U."/>
            <person name="Brodie E.L."/>
            <person name="Williams K.H."/>
            <person name="Hubbard S.S."/>
            <person name="Banfield J.F."/>
        </authorList>
    </citation>
    <scope>NUCLEOTIDE SEQUENCE [LARGE SCALE GENOMIC DNA]</scope>
</reference>
<dbReference type="GO" id="GO:0034605">
    <property type="term" value="P:cellular response to heat"/>
    <property type="evidence" value="ECO:0007669"/>
    <property type="project" value="TreeGrafter"/>
</dbReference>
<evidence type="ECO:0000259" key="7">
    <source>
        <dbReference type="SMART" id="SM01086"/>
    </source>
</evidence>
<dbReference type="AlphaFoldDB" id="A0A1G2BKK9"/>
<feature type="transmembrane region" description="Helical" evidence="5">
    <location>
        <begin position="83"/>
        <end position="103"/>
    </location>
</feature>
<dbReference type="EMBL" id="MHKL01000041">
    <property type="protein sequence ID" value="OGY88747.1"/>
    <property type="molecule type" value="Genomic_DNA"/>
</dbReference>
<dbReference type="GO" id="GO:0005737">
    <property type="term" value="C:cytoplasm"/>
    <property type="evidence" value="ECO:0007669"/>
    <property type="project" value="TreeGrafter"/>
</dbReference>
<dbReference type="PANTHER" id="PTHR11638">
    <property type="entry name" value="ATP-DEPENDENT CLP PROTEASE"/>
    <property type="match status" value="1"/>
</dbReference>
<dbReference type="SMART" id="SM00382">
    <property type="entry name" value="AAA"/>
    <property type="match status" value="2"/>
</dbReference>
<name>A0A1G2BKK9_9BACT</name>
<dbReference type="SUPFAM" id="SSF52540">
    <property type="entry name" value="P-loop containing nucleoside triphosphate hydrolases"/>
    <property type="match status" value="2"/>
</dbReference>
<dbReference type="Pfam" id="PF10431">
    <property type="entry name" value="ClpB_D2-small"/>
    <property type="match status" value="1"/>
</dbReference>
<dbReference type="CDD" id="cd19499">
    <property type="entry name" value="RecA-like_ClpB_Hsp104-like"/>
    <property type="match status" value="1"/>
</dbReference>
<accession>A0A1G2BKK9</accession>
<dbReference type="InterPro" id="IPR019489">
    <property type="entry name" value="Clp_ATPase_C"/>
</dbReference>
<evidence type="ECO:0008006" key="10">
    <source>
        <dbReference type="Google" id="ProtNLM"/>
    </source>
</evidence>
<evidence type="ECO:0000256" key="2">
    <source>
        <dbReference type="ARBA" id="ARBA00022741"/>
    </source>
</evidence>
<evidence type="ECO:0000256" key="4">
    <source>
        <dbReference type="ARBA" id="ARBA00023186"/>
    </source>
</evidence>
<dbReference type="InterPro" id="IPR003959">
    <property type="entry name" value="ATPase_AAA_core"/>
</dbReference>
<organism evidence="8 9">
    <name type="scientific">Candidatus Komeilibacteria bacterium RIFCSPLOWO2_01_FULL_45_10</name>
    <dbReference type="NCBI Taxonomy" id="1798550"/>
    <lineage>
        <taxon>Bacteria</taxon>
        <taxon>Candidatus Komeiliibacteriota</taxon>
    </lineage>
</organism>
<dbReference type="InterPro" id="IPR050130">
    <property type="entry name" value="ClpA_ClpB"/>
</dbReference>
<protein>
    <recommendedName>
        <fullName evidence="10">Clp R domain-containing protein</fullName>
    </recommendedName>
</protein>
<keyword evidence="2" id="KW-0547">Nucleotide-binding</keyword>
<evidence type="ECO:0000256" key="1">
    <source>
        <dbReference type="ARBA" id="ARBA00022737"/>
    </source>
</evidence>
<dbReference type="PRINTS" id="PR00300">
    <property type="entry name" value="CLPPROTEASEA"/>
</dbReference>
<feature type="domain" description="Clp ATPase C-terminal" evidence="7">
    <location>
        <begin position="777"/>
        <end position="865"/>
    </location>
</feature>
<evidence type="ECO:0000259" key="6">
    <source>
        <dbReference type="SMART" id="SM00382"/>
    </source>
</evidence>
<dbReference type="Gene3D" id="3.40.50.300">
    <property type="entry name" value="P-loop containing nucleotide triphosphate hydrolases"/>
    <property type="match status" value="2"/>
</dbReference>
<feature type="transmembrane region" description="Helical" evidence="5">
    <location>
        <begin position="39"/>
        <end position="63"/>
    </location>
</feature>
<evidence type="ECO:0000256" key="5">
    <source>
        <dbReference type="SAM" id="Phobius"/>
    </source>
</evidence>
<comment type="caution">
    <text evidence="8">The sequence shown here is derived from an EMBL/GenBank/DDBJ whole genome shotgun (WGS) entry which is preliminary data.</text>
</comment>
<evidence type="ECO:0000313" key="9">
    <source>
        <dbReference type="Proteomes" id="UP000178849"/>
    </source>
</evidence>
<dbReference type="GO" id="GO:0016887">
    <property type="term" value="F:ATP hydrolysis activity"/>
    <property type="evidence" value="ECO:0007669"/>
    <property type="project" value="InterPro"/>
</dbReference>
<keyword evidence="5" id="KW-0812">Transmembrane</keyword>
<keyword evidence="3" id="KW-0067">ATP-binding</keyword>
<sequence length="871" mass="97269">MSQEQKTEHQELEGHTLIWQRRFSPTAILIREISGFLRAILRIASSAFGLYGLYLLLNHLWLIQQSGLSFFEAKAWQTPSLSYFWWSLLGLTYLFYSFGLAAGKNFRVLKKSFGPLKKKRAKKINVAESFHGQALKTIDRAYLKAVSQKKLLDHYYLFHQLFNQPKVRVVFARLGLPWKPLKVLANRLLSRSANLDAAASRSAIVKVFFDAYFFAYQAGRKKVMPIDLLVAAVLSSPLLQEVLVEFNLTADKVANVVKWLHINETMLERYKHFRAKATYKPKGAMDRAMTALATPVLDSFSDDLTSLARAGYLPLSVAREKELAEIFNIIEGGRNSVVLVGLAGVGKTNIIDGLANLMVAEEVPKTLKDKRLVSLSIPRLVAGAARPGVLEERLMLIAREVLRARNVILHVDDIHNLVGTTSVSGGNVELGEMFAEILTKKGIILIATTTPADYKQYLENHPLGQALQKVLIEEPDDNRAILMVEAKAGYLEGKNQVFLSYGAIEKAVVLSRRFIPDHYLPDKAIILLEETATAVRQEKGKNSLVSGEDVAGVIAHKTGIPLTQITQSETEKLLNLEPLIHQRMVDQEEAVNLVASALRRARAELRDTKRPIVNLLFLGPTGVGKTELAKTVAQIYFGSEDKMIRLDMSEYQLKENLNRLIGSGNEERGILTEAVRKSPFALVLLDEIEKAHPDILNLFLQVMDDGRLTDALGRTVDFGHTIIIATSNAGTQFIQDNLRSGKTLEEVKNQLLLSELKQHFKPEFLNRFDGIVVFKPLSQADIEKITYLMLAKVKKRLADKGISLEVTEAAVKELAKIGFDPAFGARPLRRAIQERVDSALANYLLTGKIGPRDKVILEEGGGLRIEKARKF</sequence>
<keyword evidence="4" id="KW-0143">Chaperone</keyword>
<feature type="domain" description="AAA+ ATPase" evidence="6">
    <location>
        <begin position="611"/>
        <end position="753"/>
    </location>
</feature>
<proteinExistence type="predicted"/>
<keyword evidence="5" id="KW-1133">Transmembrane helix</keyword>
<dbReference type="PANTHER" id="PTHR11638:SF18">
    <property type="entry name" value="HEAT SHOCK PROTEIN 104"/>
    <property type="match status" value="1"/>
</dbReference>
<dbReference type="Pfam" id="PF17871">
    <property type="entry name" value="AAA_lid_9"/>
    <property type="match status" value="1"/>
</dbReference>
<dbReference type="STRING" id="1798550.A2927_02850"/>
<dbReference type="Pfam" id="PF07724">
    <property type="entry name" value="AAA_2"/>
    <property type="match status" value="1"/>
</dbReference>
<dbReference type="InterPro" id="IPR003593">
    <property type="entry name" value="AAA+_ATPase"/>
</dbReference>
<dbReference type="GO" id="GO:0005524">
    <property type="term" value="F:ATP binding"/>
    <property type="evidence" value="ECO:0007669"/>
    <property type="project" value="UniProtKB-KW"/>
</dbReference>
<dbReference type="Gene3D" id="1.10.8.60">
    <property type="match status" value="2"/>
</dbReference>
<gene>
    <name evidence="8" type="ORF">A2927_02850</name>
</gene>
<dbReference type="SMART" id="SM01086">
    <property type="entry name" value="ClpB_D2-small"/>
    <property type="match status" value="1"/>
</dbReference>
<keyword evidence="5" id="KW-0472">Membrane</keyword>